<evidence type="ECO:0000313" key="5">
    <source>
        <dbReference type="WormBase" id="CBG08441"/>
    </source>
</evidence>
<dbReference type="PANTHER" id="PTHR22743:SF165">
    <property type="entry name" value="BTB AND MATH DOMAIN CONTAINING-RELATED"/>
    <property type="match status" value="1"/>
</dbReference>
<dbReference type="HOGENOM" id="CLU_584271_0_0_1"/>
<organism evidence="3 4">
    <name type="scientific">Caenorhabditis briggsae</name>
    <dbReference type="NCBI Taxonomy" id="6238"/>
    <lineage>
        <taxon>Eukaryota</taxon>
        <taxon>Metazoa</taxon>
        <taxon>Ecdysozoa</taxon>
        <taxon>Nematoda</taxon>
        <taxon>Chromadorea</taxon>
        <taxon>Rhabditida</taxon>
        <taxon>Rhabditina</taxon>
        <taxon>Rhabditomorpha</taxon>
        <taxon>Rhabditoidea</taxon>
        <taxon>Rhabditidae</taxon>
        <taxon>Peloderinae</taxon>
        <taxon>Caenorhabditis</taxon>
    </lineage>
</organism>
<dbReference type="Gene3D" id="2.60.210.10">
    <property type="entry name" value="Apoptosis, Tumor Necrosis Factor Receptor Associated Protein 2, Chain A"/>
    <property type="match status" value="1"/>
</dbReference>
<dbReference type="InParanoid" id="A8X6K1"/>
<evidence type="ECO:0000259" key="2">
    <source>
        <dbReference type="PROSITE" id="PS50144"/>
    </source>
</evidence>
<feature type="domain" description="MATH" evidence="2">
    <location>
        <begin position="7"/>
        <end position="132"/>
    </location>
</feature>
<dbReference type="GeneID" id="8582390"/>
<name>A8X6K1_CAEBR</name>
<dbReference type="Pfam" id="PF00917">
    <property type="entry name" value="MATH"/>
    <property type="match status" value="1"/>
</dbReference>
<accession>A8X6K1</accession>
<dbReference type="AlphaFoldDB" id="A8X6K1"/>
<evidence type="ECO:0000313" key="3">
    <source>
        <dbReference type="EMBL" id="CAP28262.1"/>
    </source>
</evidence>
<evidence type="ECO:0000259" key="1">
    <source>
        <dbReference type="PROSITE" id="PS50097"/>
    </source>
</evidence>
<dbReference type="RefSeq" id="XP_002640395.1">
    <property type="nucleotide sequence ID" value="XM_002640349.1"/>
</dbReference>
<dbReference type="EMBL" id="HE601507">
    <property type="protein sequence ID" value="CAP28262.1"/>
    <property type="molecule type" value="Genomic_DNA"/>
</dbReference>
<dbReference type="InterPro" id="IPR052664">
    <property type="entry name" value="BTB-MATH_domain_protein"/>
</dbReference>
<dbReference type="KEGG" id="cbr:CBG_08441"/>
<dbReference type="InterPro" id="IPR008974">
    <property type="entry name" value="TRAF-like"/>
</dbReference>
<dbReference type="InterPro" id="IPR002083">
    <property type="entry name" value="MATH/TRAF_dom"/>
</dbReference>
<feature type="domain" description="BTB" evidence="1">
    <location>
        <begin position="395"/>
        <end position="451"/>
    </location>
</feature>
<dbReference type="PROSITE" id="PS50144">
    <property type="entry name" value="MATH"/>
    <property type="match status" value="1"/>
</dbReference>
<proteinExistence type="predicted"/>
<dbReference type="SUPFAM" id="SSF54695">
    <property type="entry name" value="POZ domain"/>
    <property type="match status" value="2"/>
</dbReference>
<dbReference type="InterPro" id="IPR011333">
    <property type="entry name" value="SKP1/BTB/POZ_sf"/>
</dbReference>
<dbReference type="WormBase" id="CBG08441">
    <property type="protein sequence ID" value="CBP49317"/>
    <property type="gene ID" value="WBGene00030229"/>
</dbReference>
<dbReference type="Gene3D" id="3.30.710.10">
    <property type="entry name" value="Potassium Channel Kv1.1, Chain A"/>
    <property type="match status" value="2"/>
</dbReference>
<reference evidence="3 4" key="1">
    <citation type="journal article" date="2003" name="PLoS Biol.">
        <title>The genome sequence of Caenorhabditis briggsae: a platform for comparative genomics.</title>
        <authorList>
            <person name="Stein L.D."/>
            <person name="Bao Z."/>
            <person name="Blasiar D."/>
            <person name="Blumenthal T."/>
            <person name="Brent M.R."/>
            <person name="Chen N."/>
            <person name="Chinwalla A."/>
            <person name="Clarke L."/>
            <person name="Clee C."/>
            <person name="Coghlan A."/>
            <person name="Coulson A."/>
            <person name="D'Eustachio P."/>
            <person name="Fitch D.H."/>
            <person name="Fulton L.A."/>
            <person name="Fulton R.E."/>
            <person name="Griffiths-Jones S."/>
            <person name="Harris T.W."/>
            <person name="Hillier L.W."/>
            <person name="Kamath R."/>
            <person name="Kuwabara P.E."/>
            <person name="Mardis E.R."/>
            <person name="Marra M.A."/>
            <person name="Miner T.L."/>
            <person name="Minx P."/>
            <person name="Mullikin J.C."/>
            <person name="Plumb R.W."/>
            <person name="Rogers J."/>
            <person name="Schein J.E."/>
            <person name="Sohrmann M."/>
            <person name="Spieth J."/>
            <person name="Stajich J.E."/>
            <person name="Wei C."/>
            <person name="Willey D."/>
            <person name="Wilson R.K."/>
            <person name="Durbin R."/>
            <person name="Waterston R.H."/>
        </authorList>
    </citation>
    <scope>NUCLEOTIDE SEQUENCE [LARGE SCALE GENOMIC DNA]</scope>
    <source>
        <strain evidence="3 4">AF16</strain>
    </source>
</reference>
<sequence length="559" mass="64440">MAAPRRNFAIIYEIKNVKKLPKTNFSVGQNYWFYGLKWRISLMRNEQDVTINLLCDEEKTLQSHIGWNVDVCMEVVLASKYPCKTLRATTQHHRFTGGDRIYKCENIAKWSDLNNVFKGFLERDTLRIELNVQITHMGGLRRIMKNFDESNREFSDVELLADGQRFFVSKLHMASHSTFLNSMFNIPMNEAGGNVFDCGPIHADVFQDLLELLYGEDTISMFNLEALLDLADYLGTETATRRLFAFIEKNKHNINQKYYTHLANKYDSKEMQDRTLTLVCSAHTLKEALPALLKWRHLNDKVEFGVIGNFTENCLIKLSASFSFGDNEEDKLGNLSIAHDEVQAGQLGCKQTHLVENVMQAGDTGASVNIQISLNIAHIEKFISKDFGESNASCSDFVVEAKGEKFYISKKYLTGHCPVLHEKFTRENITKEWITNELDPSLFQEFLEVLYLVPDVIMDYNVIYLLRLAKLWKARTVTRQCELFLMKQKNIILLKMKFQLANEFDLLDLENWCVSQVSKDLAYCMVQRNYGFSEQAVAALREKLDVSSRTTRTPICNRN</sequence>
<dbReference type="SMART" id="SM00225">
    <property type="entry name" value="BTB"/>
    <property type="match status" value="2"/>
</dbReference>
<dbReference type="Pfam" id="PF00651">
    <property type="entry name" value="BTB"/>
    <property type="match status" value="2"/>
</dbReference>
<evidence type="ECO:0000313" key="4">
    <source>
        <dbReference type="Proteomes" id="UP000008549"/>
    </source>
</evidence>
<feature type="domain" description="BTB" evidence="1">
    <location>
        <begin position="155"/>
        <end position="214"/>
    </location>
</feature>
<dbReference type="PROSITE" id="PS50097">
    <property type="entry name" value="BTB"/>
    <property type="match status" value="2"/>
</dbReference>
<dbReference type="CTD" id="8582390"/>
<dbReference type="Proteomes" id="UP000008549">
    <property type="component" value="Unassembled WGS sequence"/>
</dbReference>
<dbReference type="PANTHER" id="PTHR22743">
    <property type="entry name" value="MEPRIN/TRAF-LIKE MATH FAMILY-C.ELEGANS"/>
    <property type="match status" value="1"/>
</dbReference>
<keyword evidence="4" id="KW-1185">Reference proteome</keyword>
<dbReference type="InterPro" id="IPR000210">
    <property type="entry name" value="BTB/POZ_dom"/>
</dbReference>
<protein>
    <submittedName>
        <fullName evidence="3">Protein CBG08441</fullName>
    </submittedName>
</protein>
<reference evidence="3 4" key="2">
    <citation type="journal article" date="2011" name="PLoS Genet.">
        <title>Caenorhabditis briggsae recombinant inbred line genotypes reveal inter-strain incompatibility and the evolution of recombination.</title>
        <authorList>
            <person name="Ross J.A."/>
            <person name="Koboldt D.C."/>
            <person name="Staisch J.E."/>
            <person name="Chamberlin H.M."/>
            <person name="Gupta B.P."/>
            <person name="Miller R.D."/>
            <person name="Baird S.E."/>
            <person name="Haag E.S."/>
        </authorList>
    </citation>
    <scope>NUCLEOTIDE SEQUENCE [LARGE SCALE GENOMIC DNA]</scope>
    <source>
        <strain evidence="3 4">AF16</strain>
    </source>
</reference>
<dbReference type="CDD" id="cd00121">
    <property type="entry name" value="MATH"/>
    <property type="match status" value="1"/>
</dbReference>
<gene>
    <name evidence="3 5" type="ORF">CBG08441</name>
    <name evidence="3" type="ORF">CBG_08441</name>
</gene>
<dbReference type="SUPFAM" id="SSF49599">
    <property type="entry name" value="TRAF domain-like"/>
    <property type="match status" value="1"/>
</dbReference>
<dbReference type="CDD" id="cd18186">
    <property type="entry name" value="BTB_POZ_ZBTB_KLHL-like"/>
    <property type="match status" value="1"/>
</dbReference>